<dbReference type="PANTHER" id="PTHR31153">
    <property type="entry name" value="CALMODULIN CALCIUM-DEPENDENT NAD KINASE"/>
    <property type="match status" value="1"/>
</dbReference>
<sequence length="78" mass="8761">MGVGYKVNVNGSVTENYWEPLEQEKKLVDGKRRRPYRIKLVGVIGDAYLAVIRGIRENNFAVSRVGTVRERGSPNGRA</sequence>
<evidence type="ECO:0008006" key="3">
    <source>
        <dbReference type="Google" id="ProtNLM"/>
    </source>
</evidence>
<reference evidence="1 2" key="1">
    <citation type="submission" date="2022-01" db="EMBL/GenBank/DDBJ databases">
        <authorList>
            <person name="Xiong W."/>
            <person name="Schranz E."/>
        </authorList>
    </citation>
    <scope>NUCLEOTIDE SEQUENCE [LARGE SCALE GENOMIC DNA]</scope>
</reference>
<dbReference type="PANTHER" id="PTHR31153:SF13">
    <property type="entry name" value="P-LOOP CONTAINING NUCLEOSIDE TRIPHOSPHATE HYDROLASES SUPERFAMILY PROTEIN"/>
    <property type="match status" value="1"/>
</dbReference>
<dbReference type="Proteomes" id="UP001157418">
    <property type="component" value="Unassembled WGS sequence"/>
</dbReference>
<name>A0AAU9NLB6_9ASTR</name>
<comment type="caution">
    <text evidence="1">The sequence shown here is derived from an EMBL/GenBank/DDBJ whole genome shotgun (WGS) entry which is preliminary data.</text>
</comment>
<dbReference type="EMBL" id="CAKMRJ010004445">
    <property type="protein sequence ID" value="CAH1438655.1"/>
    <property type="molecule type" value="Genomic_DNA"/>
</dbReference>
<organism evidence="1 2">
    <name type="scientific">Lactuca virosa</name>
    <dbReference type="NCBI Taxonomy" id="75947"/>
    <lineage>
        <taxon>Eukaryota</taxon>
        <taxon>Viridiplantae</taxon>
        <taxon>Streptophyta</taxon>
        <taxon>Embryophyta</taxon>
        <taxon>Tracheophyta</taxon>
        <taxon>Spermatophyta</taxon>
        <taxon>Magnoliopsida</taxon>
        <taxon>eudicotyledons</taxon>
        <taxon>Gunneridae</taxon>
        <taxon>Pentapetalae</taxon>
        <taxon>asterids</taxon>
        <taxon>campanulids</taxon>
        <taxon>Asterales</taxon>
        <taxon>Asteraceae</taxon>
        <taxon>Cichorioideae</taxon>
        <taxon>Cichorieae</taxon>
        <taxon>Lactucinae</taxon>
        <taxon>Lactuca</taxon>
    </lineage>
</organism>
<protein>
    <recommendedName>
        <fullName evidence="3">Hexosyltransferase</fullName>
    </recommendedName>
</protein>
<evidence type="ECO:0000313" key="2">
    <source>
        <dbReference type="Proteomes" id="UP001157418"/>
    </source>
</evidence>
<accession>A0AAU9NLB6</accession>
<proteinExistence type="predicted"/>
<dbReference type="InterPro" id="IPR044802">
    <property type="entry name" value="NADKc-like"/>
</dbReference>
<dbReference type="AlphaFoldDB" id="A0AAU9NLB6"/>
<keyword evidence="2" id="KW-1185">Reference proteome</keyword>
<evidence type="ECO:0000313" key="1">
    <source>
        <dbReference type="EMBL" id="CAH1438655.1"/>
    </source>
</evidence>
<gene>
    <name evidence="1" type="ORF">LVIROSA_LOCUS24902</name>
</gene>